<evidence type="ECO:0000313" key="3">
    <source>
        <dbReference type="Proteomes" id="UP000214365"/>
    </source>
</evidence>
<dbReference type="OrthoDB" id="5105683at2759"/>
<evidence type="ECO:0000256" key="1">
    <source>
        <dbReference type="SAM" id="MobiDB-lite"/>
    </source>
</evidence>
<dbReference type="Proteomes" id="UP000214365">
    <property type="component" value="Unassembled WGS sequence"/>
</dbReference>
<gene>
    <name evidence="2" type="ORF">UA08_07112</name>
</gene>
<dbReference type="AlphaFoldDB" id="A0A225AVM6"/>
<proteinExistence type="predicted"/>
<evidence type="ECO:0000313" key="2">
    <source>
        <dbReference type="EMBL" id="OKL57537.1"/>
    </source>
</evidence>
<organism evidence="2 3">
    <name type="scientific">Talaromyces atroroseus</name>
    <dbReference type="NCBI Taxonomy" id="1441469"/>
    <lineage>
        <taxon>Eukaryota</taxon>
        <taxon>Fungi</taxon>
        <taxon>Dikarya</taxon>
        <taxon>Ascomycota</taxon>
        <taxon>Pezizomycotina</taxon>
        <taxon>Eurotiomycetes</taxon>
        <taxon>Eurotiomycetidae</taxon>
        <taxon>Eurotiales</taxon>
        <taxon>Trichocomaceae</taxon>
        <taxon>Talaromyces</taxon>
        <taxon>Talaromyces sect. Trachyspermi</taxon>
    </lineage>
</organism>
<reference evidence="2 3" key="1">
    <citation type="submission" date="2015-06" db="EMBL/GenBank/DDBJ databases">
        <title>Talaromyces atroroseus IBT 11181 draft genome.</title>
        <authorList>
            <person name="Rasmussen K.B."/>
            <person name="Rasmussen S."/>
            <person name="Petersen B."/>
            <person name="Sicheritz-Ponten T."/>
            <person name="Mortensen U.H."/>
            <person name="Thrane U."/>
        </authorList>
    </citation>
    <scope>NUCLEOTIDE SEQUENCE [LARGE SCALE GENOMIC DNA]</scope>
    <source>
        <strain evidence="2 3">IBT 11181</strain>
    </source>
</reference>
<protein>
    <submittedName>
        <fullName evidence="2">Uncharacterized protein</fullName>
    </submittedName>
</protein>
<dbReference type="GeneID" id="31006868"/>
<accession>A0A225AVM6</accession>
<keyword evidence="3" id="KW-1185">Reference proteome</keyword>
<dbReference type="RefSeq" id="XP_020117658.1">
    <property type="nucleotide sequence ID" value="XM_020262018.1"/>
</dbReference>
<comment type="caution">
    <text evidence="2">The sequence shown here is derived from an EMBL/GenBank/DDBJ whole genome shotgun (WGS) entry which is preliminary data.</text>
</comment>
<name>A0A225AVM6_TALAT</name>
<feature type="region of interest" description="Disordered" evidence="1">
    <location>
        <begin position="178"/>
        <end position="211"/>
    </location>
</feature>
<dbReference type="EMBL" id="LFMY01000011">
    <property type="protein sequence ID" value="OKL57537.1"/>
    <property type="molecule type" value="Genomic_DNA"/>
</dbReference>
<feature type="compositionally biased region" description="Polar residues" evidence="1">
    <location>
        <begin position="137"/>
        <end position="149"/>
    </location>
</feature>
<sequence length="773" mass="87892">MSDPEEFDLNEFFSTVPLPDGLLLPPTFLEPHEPHFVPWPHGYPNPNDYMFSGVMELSGHFQAGNDLLMSVNQTPGSTQHVPTDTVGDPSSRLLLETSNLQNGDEHISGLTYDIPFPNSCFFDGEADPLHHTEPRQSESMSCSMPQSGPESLESRVIESQVSIPSGSEVPISRNITPQKRKSIGPSREYELTPLKRGGKRGKMTQTEQEGRERIRKLGPKLMKQPCTKATFMDIVEQNPCFESLSLAKEGFYLELIPDIPLYAGVSTMWSIAAPMFMSVLKNAESTGINVLPRLAPFMMKAPTELKKLEGFNGILPYFFGPPSQNFHATTLFQKKLLFCASGPRTFRVYDSTGKLHDMGDNEAVRNAAQLLDWLAIRHLEMDMFCYLQKSVNKLHELSASDLYDIILELIGLVGLLSGYWEHSVSFSPGRMALDQETIGPWIDRHQRLYMALFVYLNIAISKLPSWSSFWEELESKLTVKFTSREFRDMFKFDPKFEDDDDDDRWGLSEDFFEFPRRLQSNLVDREFEKFDLLHMDGLLSATISGNFDEVRVSKFFSLANIDWELAIGRLSLGYFDPDDVNDMLLFHLANILRSRLQLTRQCSLFKEEYAKGGLVPEEFVQLTESLAKEKRRNQFLVSLREGLRWLELKRIIGGEEIYLLDNLFESLKPGYKLSLVDIPLAVRNGDDEDFDQLKKLLVSSQSWVRETCAQLRGMVGWIKEATIASKAIAAVFDRKDDPRFNEGEDEEDEDGDETALLIKSVQSLLFGYPDAPS</sequence>
<feature type="compositionally biased region" description="Basic and acidic residues" evidence="1">
    <location>
        <begin position="127"/>
        <end position="136"/>
    </location>
</feature>
<feature type="region of interest" description="Disordered" evidence="1">
    <location>
        <begin position="125"/>
        <end position="152"/>
    </location>
</feature>